<accession>A0A2P0VPA8</accession>
<evidence type="ECO:0000313" key="1">
    <source>
        <dbReference type="EMBL" id="AUF82619.1"/>
    </source>
</evidence>
<organism evidence="1">
    <name type="scientific">Tetraselmis virus 1</name>
    <dbReference type="NCBI Taxonomy" id="2060617"/>
    <lineage>
        <taxon>Viruses</taxon>
        <taxon>Varidnaviria</taxon>
        <taxon>Bamfordvirae</taxon>
        <taxon>Nucleocytoviricota</taxon>
        <taxon>Megaviricetes</taxon>
        <taxon>Imitervirales</taxon>
        <taxon>Allomimiviridae</taxon>
        <taxon>Oceanusvirus</taxon>
        <taxon>Oceanusvirus kaneohense</taxon>
    </lineage>
</organism>
<sequence length="145" mass="17517">MFPIFPEQLERHVWIAYFKKYVIKELLDTFQIRWIECRVGDSDWSERKHANTVFFPRSLTISVIEGLQMAFPCLEGEAEFAAIIYGNTKSRQREGYSRTWLTCNAKKPYWYHWEDIFHALPCRTLLRQKTLVKMRCNKKRKYQLS</sequence>
<dbReference type="Proteomes" id="UP000244773">
    <property type="component" value="Segment"/>
</dbReference>
<reference evidence="1" key="1">
    <citation type="journal article" date="2018" name="Virology">
        <title>A giant virus infecting green algae encodes key fermentation genes.</title>
        <authorList>
            <person name="Schvarcz C.R."/>
            <person name="Steward G.F."/>
        </authorList>
    </citation>
    <scope>NUCLEOTIDE SEQUENCE [LARGE SCALE GENOMIC DNA]</scope>
</reference>
<name>A0A2P0VPA8_9VIRU</name>
<gene>
    <name evidence="1" type="ORF">TetV_537</name>
</gene>
<keyword evidence="2" id="KW-1185">Reference proteome</keyword>
<proteinExistence type="predicted"/>
<dbReference type="EMBL" id="KY322437">
    <property type="protein sequence ID" value="AUF82619.1"/>
    <property type="molecule type" value="Genomic_DNA"/>
</dbReference>
<protein>
    <submittedName>
        <fullName evidence="1">Uncharacterized protein</fullName>
    </submittedName>
</protein>
<evidence type="ECO:0000313" key="2">
    <source>
        <dbReference type="Proteomes" id="UP000244773"/>
    </source>
</evidence>